<keyword evidence="14" id="KW-0511">Multifunctional enzyme</keyword>
<dbReference type="InterPro" id="IPR020843">
    <property type="entry name" value="ER"/>
</dbReference>
<dbReference type="GO" id="GO:0006633">
    <property type="term" value="P:fatty acid biosynthetic process"/>
    <property type="evidence" value="ECO:0007669"/>
    <property type="project" value="UniProtKB-UniPathway"/>
</dbReference>
<keyword evidence="18" id="KW-1185">Reference proteome</keyword>
<evidence type="ECO:0000256" key="8">
    <source>
        <dbReference type="ARBA" id="ARBA00022832"/>
    </source>
</evidence>
<evidence type="ECO:0007829" key="23">
    <source>
        <dbReference type="PDB" id="9CTO"/>
    </source>
</evidence>
<evidence type="ECO:0000256" key="3">
    <source>
        <dbReference type="ARBA" id="ARBA00022450"/>
    </source>
</evidence>
<gene>
    <name evidence="17" type="ORF">EGW08_016938</name>
</gene>
<keyword evidence="10" id="KW-0560">Oxidoreductase</keyword>
<evidence type="ECO:0007829" key="19">
    <source>
        <dbReference type="PDB" id="9CTI"/>
    </source>
</evidence>
<dbReference type="Gene3D" id="3.90.180.10">
    <property type="entry name" value="Medium-chain alcohol dehydrogenases, catalytic domain"/>
    <property type="match status" value="1"/>
</dbReference>
<feature type="binding site" evidence="20">
    <location>
        <position position="1855"/>
    </location>
    <ligand>
        <name>NADP(+)</name>
        <dbReference type="ChEBI" id="CHEBI:58349"/>
        <label>1</label>
    </ligand>
</feature>
<feature type="binding site" evidence="19 21">
    <location>
        <position position="390"/>
    </location>
    <ligand>
        <name>malonyl-CoA</name>
        <dbReference type="ChEBI" id="CHEBI:57384"/>
    </ligand>
</feature>
<reference evidence="19 20" key="2">
    <citation type="journal article" date="2025" name="Proc. Natl. Acad. Sci. U.S.A.">
        <title>The structure of full-length AFPK supports the ACP linker in a role that regulates iterative polyketide and fatty acid assembly.</title>
        <authorList>
            <person name="Schubert H.L."/>
            <person name="Li F."/>
            <person name="Hill C.P."/>
            <person name="Schmidt E.W."/>
        </authorList>
    </citation>
    <scope>STRUCTURE BY ELECTRON MICROSCOPY (2.92 ANGSTROMS) IN COMPLEX WITH NADP(+); NADPH AND MALONYL-COA</scope>
</reference>
<dbReference type="CDD" id="cd05195">
    <property type="entry name" value="enoyl_red"/>
    <property type="match status" value="1"/>
</dbReference>
<feature type="binding site" evidence="20 21">
    <location>
        <position position="1879"/>
    </location>
    <ligand>
        <name>NADP(+)</name>
        <dbReference type="ChEBI" id="CHEBI:58349"/>
        <label>2</label>
    </ligand>
</feature>
<keyword evidence="8" id="KW-0276">Fatty acid metabolism</keyword>
<evidence type="ECO:0007829" key="20">
    <source>
        <dbReference type="PDB" id="9CTK"/>
    </source>
</evidence>
<dbReference type="InterPro" id="IPR049552">
    <property type="entry name" value="PKS_DH_N"/>
</dbReference>
<evidence type="ECO:0000256" key="2">
    <source>
        <dbReference type="ARBA" id="ARBA00018769"/>
    </source>
</evidence>
<feature type="binding site" evidence="22 23">
    <location>
        <position position="1830"/>
    </location>
    <ligand>
        <name>NADPH</name>
        <dbReference type="ChEBI" id="CHEBI:57783"/>
        <label>2</label>
    </ligand>
</feature>
<dbReference type="InterPro" id="IPR029063">
    <property type="entry name" value="SAM-dependent_MTases_sf"/>
</dbReference>
<dbReference type="InterPro" id="IPR050091">
    <property type="entry name" value="PKS_NRPS_Biosynth_Enz"/>
</dbReference>
<feature type="binding site" evidence="20">
    <location>
        <position position="1753"/>
    </location>
    <ligand>
        <name>NADP(+)</name>
        <dbReference type="ChEBI" id="CHEBI:58349"/>
        <label>1</label>
    </ligand>
</feature>
<feature type="domain" description="Ketosynthase family 3 (KS3)" evidence="16">
    <location>
        <begin position="1"/>
        <end position="297"/>
    </location>
</feature>
<dbReference type="PROSITE" id="PS52004">
    <property type="entry name" value="KS3_2"/>
    <property type="match status" value="1"/>
</dbReference>
<keyword evidence="6" id="KW-0808">Transferase</keyword>
<dbReference type="Pfam" id="PF21089">
    <property type="entry name" value="PKS_DH_N"/>
    <property type="match status" value="1"/>
</dbReference>
<evidence type="ECO:0000256" key="11">
    <source>
        <dbReference type="ARBA" id="ARBA00023027"/>
    </source>
</evidence>
<feature type="binding site" evidence="22 23">
    <location>
        <position position="1753"/>
    </location>
    <ligand>
        <name>NADPH</name>
        <dbReference type="ChEBI" id="CHEBI:57783"/>
        <label>1</label>
    </ligand>
</feature>
<protein>
    <recommendedName>
        <fullName evidence="2">Fatty acid synthase</fullName>
        <ecNumber evidence="1">2.3.1.85</ecNumber>
    </recommendedName>
</protein>
<keyword evidence="7" id="KW-0378">Hydrolase</keyword>
<feature type="binding site" evidence="20">
    <location>
        <position position="1754"/>
    </location>
    <ligand>
        <name>NADP(+)</name>
        <dbReference type="ChEBI" id="CHEBI:58349"/>
        <label>1</label>
    </ligand>
</feature>
<dbReference type="GO" id="GO:0016787">
    <property type="term" value="F:hydrolase activity"/>
    <property type="evidence" value="ECO:0007669"/>
    <property type="project" value="UniProtKB-KW"/>
</dbReference>
<feature type="binding site" evidence="20">
    <location>
        <position position="1852"/>
    </location>
    <ligand>
        <name>NADP(+)</name>
        <dbReference type="ChEBI" id="CHEBI:58349"/>
        <label>1</label>
    </ligand>
</feature>
<feature type="binding site" evidence="22 23">
    <location>
        <position position="1773"/>
    </location>
    <ligand>
        <name>NADPH</name>
        <dbReference type="ChEBI" id="CHEBI:57783"/>
        <label>2</label>
    </ligand>
</feature>
<feature type="binding site" evidence="20">
    <location>
        <position position="1773"/>
    </location>
    <ligand>
        <name>NADP(+)</name>
        <dbReference type="ChEBI" id="CHEBI:58349"/>
        <label>1</label>
    </ligand>
</feature>
<dbReference type="InterPro" id="IPR016035">
    <property type="entry name" value="Acyl_Trfase/lysoPLipase"/>
</dbReference>
<dbReference type="InterPro" id="IPR014031">
    <property type="entry name" value="Ketoacyl_synth_C"/>
</dbReference>
<dbReference type="SMART" id="SM00829">
    <property type="entry name" value="PKS_ER"/>
    <property type="match status" value="1"/>
</dbReference>
<dbReference type="Gene3D" id="3.30.70.3290">
    <property type="match status" value="1"/>
</dbReference>
<feature type="binding site" evidence="19 21">
    <location>
        <position position="673"/>
    </location>
    <ligand>
        <name>malonyl-CoA</name>
        <dbReference type="ChEBI" id="CHEBI:57384"/>
    </ligand>
</feature>
<dbReference type="PDB" id="9CTO">
    <property type="method" value="EM"/>
    <property type="resolution" value="3.10 A"/>
    <property type="chains" value="A/B=1-1997"/>
</dbReference>
<feature type="binding site" evidence="20">
    <location>
        <position position="1850"/>
    </location>
    <ligand>
        <name>NADP(+)</name>
        <dbReference type="ChEBI" id="CHEBI:58349"/>
        <label>1</label>
    </ligand>
</feature>
<dbReference type="Gene3D" id="3.40.366.10">
    <property type="entry name" value="Malonyl-Coenzyme A Acyl Carrier Protein, domain 2"/>
    <property type="match status" value="1"/>
</dbReference>
<dbReference type="SMART" id="SM00825">
    <property type="entry name" value="PKS_KS"/>
    <property type="match status" value="1"/>
</dbReference>
<evidence type="ECO:0007829" key="22">
    <source>
        <dbReference type="PDB" id="9CTN"/>
    </source>
</evidence>
<feature type="binding site" evidence="20 21">
    <location>
        <position position="1752"/>
    </location>
    <ligand>
        <name>NADP(+)</name>
        <dbReference type="ChEBI" id="CHEBI:58349"/>
        <label>2</label>
    </ligand>
</feature>
<dbReference type="PDB" id="9CTK">
    <property type="method" value="EM"/>
    <property type="resolution" value="2.92 A"/>
    <property type="chains" value="A/B=1-1997"/>
</dbReference>
<dbReference type="PDB" id="9CTN">
    <property type="method" value="EM"/>
    <property type="resolution" value="3.11 A"/>
    <property type="chains" value="A/B=1-1997"/>
</dbReference>
<keyword evidence="12" id="KW-0443">Lipid metabolism</keyword>
<dbReference type="GO" id="GO:0004312">
    <property type="term" value="F:fatty acid synthase activity"/>
    <property type="evidence" value="ECO:0007669"/>
    <property type="project" value="UniProtKB-EC"/>
</dbReference>
<dbReference type="Pfam" id="PF13602">
    <property type="entry name" value="ADH_zinc_N_2"/>
    <property type="match status" value="1"/>
</dbReference>
<evidence type="ECO:0000256" key="15">
    <source>
        <dbReference type="ARBA" id="ARBA00044883"/>
    </source>
</evidence>
<dbReference type="Pfam" id="PF21149">
    <property type="entry name" value="FAS_pseudo-KR"/>
    <property type="match status" value="1"/>
</dbReference>
<feature type="binding site" evidence="22 23">
    <location>
        <position position="1893"/>
    </location>
    <ligand>
        <name>NADPH</name>
        <dbReference type="ChEBI" id="CHEBI:57783"/>
        <label>2</label>
    </ligand>
</feature>
<dbReference type="PDB" id="9CTL">
    <property type="method" value="EM"/>
    <property type="resolution" value="3.15 A"/>
    <property type="chains" value="A/B=1-1997"/>
</dbReference>
<feature type="non-terminal residue" evidence="17">
    <location>
        <position position="1997"/>
    </location>
</feature>
<dbReference type="EC" id="2.3.1.85" evidence="1"/>
<feature type="binding site" evidence="19 21">
    <location>
        <position position="496"/>
    </location>
    <ligand>
        <name>malonyl-CoA</name>
        <dbReference type="ChEBI" id="CHEBI:57384"/>
    </ligand>
</feature>
<dbReference type="SMART" id="SM00827">
    <property type="entry name" value="PKS_AT"/>
    <property type="match status" value="1"/>
</dbReference>
<feature type="binding site" evidence="20 21">
    <location>
        <position position="1753"/>
    </location>
    <ligand>
        <name>NADP(+)</name>
        <dbReference type="ChEBI" id="CHEBI:58349"/>
        <label>2</label>
    </ligand>
</feature>
<keyword evidence="3" id="KW-0596">Phosphopantetheine</keyword>
<evidence type="ECO:0007829" key="21">
    <source>
        <dbReference type="PDB" id="9CTL"/>
    </source>
</evidence>
<feature type="binding site" evidence="20 21">
    <location>
        <position position="1773"/>
    </location>
    <ligand>
        <name>NADP(+)</name>
        <dbReference type="ChEBI" id="CHEBI:58349"/>
        <label>2</label>
    </ligand>
</feature>
<comment type="catalytic activity">
    <reaction evidence="15">
        <text>acetyl-CoA + n malonyl-CoA + 2n NADPH + 2n H(+) = a long-chain fatty acid + (n+1) CoA + n CO2 + 2n NADP(+).</text>
        <dbReference type="EC" id="2.3.1.85"/>
    </reaction>
</comment>
<dbReference type="Proteomes" id="UP000271974">
    <property type="component" value="Unassembled WGS sequence"/>
</dbReference>
<feature type="binding site" evidence="19 21">
    <location>
        <position position="471"/>
    </location>
    <ligand>
        <name>malonyl-CoA</name>
        <dbReference type="ChEBI" id="CHEBI:57384"/>
    </ligand>
</feature>
<dbReference type="SMART" id="SM00822">
    <property type="entry name" value="PKS_KR"/>
    <property type="match status" value="1"/>
</dbReference>
<feature type="binding site" evidence="20">
    <location>
        <position position="1752"/>
    </location>
    <ligand>
        <name>NADP(+)</name>
        <dbReference type="ChEBI" id="CHEBI:58349"/>
        <label>1</label>
    </ligand>
</feature>
<feature type="binding site" evidence="20 21">
    <location>
        <position position="1774"/>
    </location>
    <ligand>
        <name>NADP(+)</name>
        <dbReference type="ChEBI" id="CHEBI:58349"/>
        <label>2</label>
    </ligand>
</feature>
<feature type="binding site" evidence="22 23">
    <location>
        <position position="1852"/>
    </location>
    <ligand>
        <name>NADPH</name>
        <dbReference type="ChEBI" id="CHEBI:57783"/>
        <label>1</label>
    </ligand>
</feature>
<dbReference type="Pfam" id="PF02801">
    <property type="entry name" value="Ketoacyl-synt_C"/>
    <property type="match status" value="1"/>
</dbReference>
<reference evidence="17 18" key="1">
    <citation type="submission" date="2019-01" db="EMBL/GenBank/DDBJ databases">
        <title>A draft genome assembly of the solar-powered sea slug Elysia chlorotica.</title>
        <authorList>
            <person name="Cai H."/>
            <person name="Li Q."/>
            <person name="Fang X."/>
            <person name="Li J."/>
            <person name="Curtis N.E."/>
            <person name="Altenburger A."/>
            <person name="Shibata T."/>
            <person name="Feng M."/>
            <person name="Maeda T."/>
            <person name="Schwartz J.A."/>
            <person name="Shigenobu S."/>
            <person name="Lundholm N."/>
            <person name="Nishiyama T."/>
            <person name="Yang H."/>
            <person name="Hasebe M."/>
            <person name="Li S."/>
            <person name="Pierce S.K."/>
            <person name="Wang J."/>
        </authorList>
    </citation>
    <scope>NUCLEOTIDE SEQUENCE [LARGE SCALE GENOMIC DNA]</scope>
    <source>
        <strain evidence="17">EC2010</strain>
        <tissue evidence="17">Whole organism of an adult</tissue>
    </source>
</reference>
<dbReference type="InterPro" id="IPR016036">
    <property type="entry name" value="Malonyl_transacylase_ACP-bd"/>
</dbReference>
<keyword evidence="5" id="KW-0597">Phosphoprotein</keyword>
<dbReference type="Pfam" id="PF00109">
    <property type="entry name" value="ketoacyl-synt"/>
    <property type="match status" value="1"/>
</dbReference>
<feature type="binding site" evidence="20 21">
    <location>
        <position position="1754"/>
    </location>
    <ligand>
        <name>NADP(+)</name>
        <dbReference type="ChEBI" id="CHEBI:58349"/>
        <label>2</label>
    </ligand>
</feature>
<dbReference type="OrthoDB" id="6129255at2759"/>
<evidence type="ECO:0000259" key="16">
    <source>
        <dbReference type="PROSITE" id="PS52004"/>
    </source>
</evidence>
<comment type="caution">
    <text evidence="17">The sequence shown here is derived from an EMBL/GenBank/DDBJ whole genome shotgun (WGS) entry which is preliminary data.</text>
</comment>
<keyword evidence="9" id="KW-0521">NADP</keyword>
<dbReference type="InterPro" id="IPR011032">
    <property type="entry name" value="GroES-like_sf"/>
</dbReference>
<feature type="binding site" evidence="20">
    <location>
        <position position="1830"/>
    </location>
    <ligand>
        <name>NADP(+)</name>
        <dbReference type="ChEBI" id="CHEBI:58349"/>
        <label>1</label>
    </ligand>
</feature>
<evidence type="ECO:0000256" key="13">
    <source>
        <dbReference type="ARBA" id="ARBA00023160"/>
    </source>
</evidence>
<evidence type="ECO:0000256" key="4">
    <source>
        <dbReference type="ARBA" id="ARBA00022516"/>
    </source>
</evidence>
<dbReference type="InterPro" id="IPR036291">
    <property type="entry name" value="NAD(P)-bd_dom_sf"/>
</dbReference>
<dbReference type="SUPFAM" id="SSF53901">
    <property type="entry name" value="Thiolase-like"/>
    <property type="match status" value="2"/>
</dbReference>
<feature type="binding site" evidence="20">
    <location>
        <position position="1774"/>
    </location>
    <ligand>
        <name>NADP(+)</name>
        <dbReference type="ChEBI" id="CHEBI:58349"/>
        <label>1</label>
    </ligand>
</feature>
<feature type="binding site" evidence="22 23">
    <location>
        <position position="1773"/>
    </location>
    <ligand>
        <name>NADPH</name>
        <dbReference type="ChEBI" id="CHEBI:57783"/>
        <label>1</label>
    </ligand>
</feature>
<keyword evidence="4" id="KW-0444">Lipid biosynthesis</keyword>
<feature type="binding site" evidence="19 21">
    <location>
        <position position="389"/>
    </location>
    <ligand>
        <name>malonyl-CoA</name>
        <dbReference type="ChEBI" id="CHEBI:57384"/>
    </ligand>
</feature>
<evidence type="ECO:0000256" key="6">
    <source>
        <dbReference type="ARBA" id="ARBA00022679"/>
    </source>
</evidence>
<feature type="binding site" evidence="22 23">
    <location>
        <position position="1774"/>
    </location>
    <ligand>
        <name>NADPH</name>
        <dbReference type="ChEBI" id="CHEBI:57783"/>
        <label>2</label>
    </ligand>
</feature>
<dbReference type="PDB" id="9CTM">
    <property type="method" value="EM"/>
    <property type="resolution" value="2.92 A"/>
    <property type="chains" value="A/B=1-1997"/>
</dbReference>
<evidence type="ECO:0000256" key="1">
    <source>
        <dbReference type="ARBA" id="ARBA00012873"/>
    </source>
</evidence>
<keyword evidence="11" id="KW-0520">NAD</keyword>
<feature type="binding site" evidence="22 23">
    <location>
        <position position="1752"/>
    </location>
    <ligand>
        <name>NADPH</name>
        <dbReference type="ChEBI" id="CHEBI:57783"/>
        <label>1</label>
    </ligand>
</feature>
<dbReference type="SUPFAM" id="SSF53335">
    <property type="entry name" value="S-adenosyl-L-methionine-dependent methyltransferases"/>
    <property type="match status" value="1"/>
</dbReference>
<keyword evidence="13" id="KW-0275">Fatty acid biosynthesis</keyword>
<evidence type="ECO:0000256" key="7">
    <source>
        <dbReference type="ARBA" id="ARBA00022801"/>
    </source>
</evidence>
<feature type="binding site" evidence="22 23">
    <location>
        <position position="1850"/>
    </location>
    <ligand>
        <name>NADPH</name>
        <dbReference type="ChEBI" id="CHEBI:57783"/>
        <label>1</label>
    </ligand>
</feature>
<dbReference type="InterPro" id="IPR057326">
    <property type="entry name" value="KR_dom"/>
</dbReference>
<evidence type="ECO:0000256" key="9">
    <source>
        <dbReference type="ARBA" id="ARBA00022857"/>
    </source>
</evidence>
<evidence type="ECO:0000256" key="5">
    <source>
        <dbReference type="ARBA" id="ARBA00022553"/>
    </source>
</evidence>
<dbReference type="InterPro" id="IPR001227">
    <property type="entry name" value="Ac_transferase_dom_sf"/>
</dbReference>
<name>A0A433T160_ELYCH</name>
<keyword evidence="19 20" id="KW-0002">3D-structure</keyword>
<feature type="binding site" evidence="19 21">
    <location>
        <position position="651"/>
    </location>
    <ligand>
        <name>malonyl-CoA</name>
        <dbReference type="ChEBI" id="CHEBI:57384"/>
    </ligand>
</feature>
<dbReference type="InterPro" id="IPR016039">
    <property type="entry name" value="Thiolase-like"/>
</dbReference>
<dbReference type="Gene3D" id="3.40.47.10">
    <property type="match status" value="1"/>
</dbReference>
<dbReference type="Pfam" id="PF08659">
    <property type="entry name" value="KR"/>
    <property type="match status" value="1"/>
</dbReference>
<dbReference type="EMBL" id="RQTK01000754">
    <property type="protein sequence ID" value="RUS75295.1"/>
    <property type="molecule type" value="Genomic_DNA"/>
</dbReference>
<dbReference type="InterPro" id="IPR049391">
    <property type="entry name" value="FAS_pseudo-KR"/>
</dbReference>
<dbReference type="Gene3D" id="3.40.50.150">
    <property type="entry name" value="Vaccinia Virus protein VP39"/>
    <property type="match status" value="1"/>
</dbReference>
<evidence type="ECO:0000313" key="17">
    <source>
        <dbReference type="EMBL" id="RUS75295.1"/>
    </source>
</evidence>
<dbReference type="InterPro" id="IPR032821">
    <property type="entry name" value="PKS_assoc"/>
</dbReference>
<accession>A0A433T160</accession>
<dbReference type="Gene3D" id="3.10.129.110">
    <property type="entry name" value="Polyketide synthase dehydratase"/>
    <property type="match status" value="1"/>
</dbReference>
<dbReference type="SMR" id="A0A433T160"/>
<evidence type="ECO:0000313" key="18">
    <source>
        <dbReference type="Proteomes" id="UP000271974"/>
    </source>
</evidence>
<dbReference type="PANTHER" id="PTHR43775">
    <property type="entry name" value="FATTY ACID SYNTHASE"/>
    <property type="match status" value="1"/>
</dbReference>
<feature type="binding site" evidence="19 21">
    <location>
        <position position="655"/>
    </location>
    <ligand>
        <name>malonyl-CoA</name>
        <dbReference type="ChEBI" id="CHEBI:57384"/>
    </ligand>
</feature>
<feature type="binding site" evidence="22 23">
    <location>
        <position position="1774"/>
    </location>
    <ligand>
        <name>NADPH</name>
        <dbReference type="ChEBI" id="CHEBI:57783"/>
        <label>1</label>
    </ligand>
</feature>
<sequence length="1997" mass="221368">MKGTRTGVYIGVSNNEVDTAYMKNWTDDDAYMVQGCHHSMYPNWISFFFDFSGPSTAYNTACSTSLVCLDAAERHLRMGVIDNAIVGGSNFIYRPATTKLFMGMNFLGSSTCKAFDESGDGFVRGEVASAILLKKADTAKRVYCTLVGSMLNNDGNQTNDLVTEKLTREYFPPWYPQVKYFECHGTGTQAGDPNETRAICNAVCKGKKDPLLIGSIKSNLGHGETASGINGISKVIITMHSRQIPPNLHFKNPNPKIPGLFDGRLKVVTETTPFDGGLIAINSFGMGGTNAHAIFRSFDKRAEPHPASDKPRLFTYCARTEEGLQRIFEEAHKHASNVEFHALCQESANTKPKSLPYRGATILNAEGEYTEIQKCPSKAREVWFVYSGMGSQWVGMGRSLMALDVFRQSIEETAAILSPFGVDLMSLLMDGTEDKLKEIMPPFICINAIQLALTDLLTSMGIVPDGLVGHSLGEVGCAYADGCLTRREAILSAFWRAKAVIDCEVKPGKMAAVELTWEEAKRLCPPGVVAACHNSQDSVTISGGAQEMTKFMAELSAQGVTVKEVNSNNISYHSSFMTEPAAYLKKGLEKEIVPKPRSKKWISTSIPEERWGNPNPPPPPKPTTYTQTPIYNLNLFAIPSNAIAIEIAPAGLLQSVIKKSLGQDCTIVALQKRKSPNNLEVFFSALGKCYSHGVPMNPLGLYPAVQFPVSIDTPMLSSMVSEAWDHSAKWRVPLVEEFEYGSGSSSDNVIDIDLSEDSPENYLLEHAVDGRMLFPATGTLVLAWKTLAKLKGVEFEQLAVQMTNVQIHQALFLNPGGTVKMTVTIFFLQNHPRNTPHYFRVHDIPTSFLHQPDKELLFTKEIYREFLLRGYEYGAAFQGIQRASLDATDTDIRWDGRWISYLDTVLQMYLLSKPGTHQALPTLLESVTIDPRVHPAQPPEGTTEFQVLPGKWDPVLQIAAAGGVEIRSCHSIRASRRLNHDPPILEDFAFAPYVDPRPSDRSAAATVYISFLTNSHGLFEMLDIAFSEPLEGDYWDRLRMKLHDVRTYLWDDPIIAALESPDIVKLVMETVSDNVNQQVMEILEVGAARGPYYRQAIPKALEYFSIKDWQYTVADQGFVEDAAEFPVKMMQFDPLDPANFPAELTESCDLLVLKWNLQMQVDLDAAITAFSKMIKPGGFLLVLENGTRLSTFFPIKAIVSASLGGKGGPEGDRAMGCFYTDAQWSALFARHGFEQIMHIPDGIAVSMFLLRKPFEPSVAPIIINVDDLECSWLEEVQARCAELQDSHKDSRLWLVANTELSGVLGFLRSLVWEFGSEKLRCIQIDDATAGPNPPKISADSADFKELVRKDLAYNVFKNGKWGTYRGFVISDADRQKERPSEYVYADWLSVGDMSSLRWFDSPLKTGHNNGMLGSKMAHKLETETCSVYYAGLNLRDIILANGTIQRDILPEETFFKEGVLGVEFSGRNSSGKRVMGLCPPPALASTVKCPVSSLWSVPDQWTLEEAATVPLAYATAYYCLVSEGGVQKGATVFIHAGASVVGQASIAVALSYNCEIFTLTKNSDETALLKSMYPQLNDRNFCSSEDCSFEKYIRKETKGSGVDVVINTLRGKFLKASRRLLSKKGKFVDIGFKVDSNTQIAYYTREHPDLRFQLDALLESQGPEWTRLFDLVQAGIHSGVVKPLKRAVYSMDKIVDAFKTVEAEREAGKIVIKIRDEERQKVCPTPRTSFPAIHRTCFHPDKSHILVGGMGGMGLETAHWMVLRGAKKLILTSRYGITTGYQARKIAFFKQLGVEVEVLALSVNTRKAADKVFEHALKMGPVGGIFNMAMVLYNDDFLKMNREQFLKPLESKITMTMLLDDKSREKPVRDTLDHFVMFSSLIVSGGHLGQANYAFGSTVLEKICERRKRDGLPGECLMWASIADVGTVALMGTGNETIICRKYPQRFFNVLSVFDFMMSSDNVVTISYVLVEKSMGVAAGEESMVDQVLRAVGKVLG</sequence>
<feature type="binding site" evidence="19 21">
    <location>
        <position position="563"/>
    </location>
    <ligand>
        <name>malonyl-CoA</name>
        <dbReference type="ChEBI" id="CHEBI:57384"/>
    </ligand>
</feature>
<dbReference type="InterPro" id="IPR014030">
    <property type="entry name" value="Ketoacyl_synth_N"/>
</dbReference>
<feature type="binding site" evidence="22 23">
    <location>
        <position position="1850"/>
    </location>
    <ligand>
        <name>NADPH</name>
        <dbReference type="ChEBI" id="CHEBI:57783"/>
        <label>2</label>
    </ligand>
</feature>
<dbReference type="Gene3D" id="3.40.50.720">
    <property type="entry name" value="NAD(P)-binding Rossmann-like Domain"/>
    <property type="match status" value="1"/>
</dbReference>
<dbReference type="SUPFAM" id="SSF51735">
    <property type="entry name" value="NAD(P)-binding Rossmann-fold domains"/>
    <property type="match status" value="2"/>
</dbReference>
<dbReference type="PANTHER" id="PTHR43775:SF7">
    <property type="entry name" value="FATTY ACID SYNTHASE"/>
    <property type="match status" value="1"/>
</dbReference>
<dbReference type="GO" id="GO:0016491">
    <property type="term" value="F:oxidoreductase activity"/>
    <property type="evidence" value="ECO:0007669"/>
    <property type="project" value="UniProtKB-KW"/>
</dbReference>
<dbReference type="UniPathway" id="UPA00094"/>
<dbReference type="SUPFAM" id="SSF50129">
    <property type="entry name" value="GroES-like"/>
    <property type="match status" value="1"/>
</dbReference>
<dbReference type="SUPFAM" id="SSF52151">
    <property type="entry name" value="FabD/lysophospholipase-like"/>
    <property type="match status" value="1"/>
</dbReference>
<feature type="binding site" evidence="20">
    <location>
        <position position="1879"/>
    </location>
    <ligand>
        <name>NADP(+)</name>
        <dbReference type="ChEBI" id="CHEBI:58349"/>
        <label>1</label>
    </ligand>
</feature>
<dbReference type="Pfam" id="PF00698">
    <property type="entry name" value="Acyl_transf_1"/>
    <property type="match status" value="1"/>
</dbReference>
<evidence type="ECO:0000256" key="14">
    <source>
        <dbReference type="ARBA" id="ARBA00023268"/>
    </source>
</evidence>
<feature type="binding site" evidence="20 21">
    <location>
        <position position="1850"/>
    </location>
    <ligand>
        <name>NADP(+)</name>
        <dbReference type="ChEBI" id="CHEBI:58349"/>
        <label>2</label>
    </ligand>
</feature>
<feature type="binding site" evidence="20">
    <location>
        <position position="1750"/>
    </location>
    <ligand>
        <name>NADP(+)</name>
        <dbReference type="ChEBI" id="CHEBI:58349"/>
        <label>1</label>
    </ligand>
</feature>
<dbReference type="InterPro" id="IPR013968">
    <property type="entry name" value="PKS_KR"/>
</dbReference>
<feature type="binding site" evidence="22 23">
    <location>
        <position position="1922"/>
    </location>
    <ligand>
        <name>NADPH</name>
        <dbReference type="ChEBI" id="CHEBI:57783"/>
        <label>2</label>
    </ligand>
</feature>
<keyword evidence="20 21" id="KW-0547">Nucleotide-binding</keyword>
<feature type="binding site" evidence="20 21">
    <location>
        <position position="1855"/>
    </location>
    <ligand>
        <name>NADP(+)</name>
        <dbReference type="ChEBI" id="CHEBI:58349"/>
        <label>2</label>
    </ligand>
</feature>
<organism evidence="17 18">
    <name type="scientific">Elysia chlorotica</name>
    <name type="common">Eastern emerald elysia</name>
    <name type="synonym">Sea slug</name>
    <dbReference type="NCBI Taxonomy" id="188477"/>
    <lineage>
        <taxon>Eukaryota</taxon>
        <taxon>Metazoa</taxon>
        <taxon>Spiralia</taxon>
        <taxon>Lophotrochozoa</taxon>
        <taxon>Mollusca</taxon>
        <taxon>Gastropoda</taxon>
        <taxon>Heterobranchia</taxon>
        <taxon>Euthyneura</taxon>
        <taxon>Panpulmonata</taxon>
        <taxon>Sacoglossa</taxon>
        <taxon>Placobranchoidea</taxon>
        <taxon>Plakobranchidae</taxon>
        <taxon>Elysia</taxon>
    </lineage>
</organism>
<evidence type="ECO:0000256" key="10">
    <source>
        <dbReference type="ARBA" id="ARBA00023002"/>
    </source>
</evidence>
<feature type="binding site" evidence="22 23">
    <location>
        <position position="1830"/>
    </location>
    <ligand>
        <name>NADPH</name>
        <dbReference type="ChEBI" id="CHEBI:57783"/>
        <label>1</label>
    </ligand>
</feature>
<dbReference type="InterPro" id="IPR042104">
    <property type="entry name" value="PKS_dehydratase_sf"/>
</dbReference>
<dbReference type="STRING" id="188477.A0A433T160"/>
<feature type="binding site" evidence="21">
    <location>
        <position position="1750"/>
    </location>
    <ligand>
        <name>NADP(+)</name>
        <dbReference type="ChEBI" id="CHEBI:58349"/>
        <label>2</label>
    </ligand>
</feature>
<evidence type="ECO:0000256" key="12">
    <source>
        <dbReference type="ARBA" id="ARBA00023098"/>
    </source>
</evidence>
<dbReference type="InterPro" id="IPR014043">
    <property type="entry name" value="Acyl_transferase_dom"/>
</dbReference>
<dbReference type="CDD" id="cd00833">
    <property type="entry name" value="PKS"/>
    <property type="match status" value="1"/>
</dbReference>
<dbReference type="PDB" id="9CTI">
    <property type="method" value="EM"/>
    <property type="resolution" value="3.03 A"/>
    <property type="chains" value="A/B=1-1997"/>
</dbReference>
<dbReference type="Pfam" id="PF16197">
    <property type="entry name" value="KAsynt_C_assoc"/>
    <property type="match status" value="1"/>
</dbReference>
<dbReference type="SUPFAM" id="SSF55048">
    <property type="entry name" value="Probable ACP-binding domain of malonyl-CoA ACP transacylase"/>
    <property type="match status" value="1"/>
</dbReference>
<proteinExistence type="evidence at protein level"/>
<dbReference type="InterPro" id="IPR020841">
    <property type="entry name" value="PKS_Beta-ketoAc_synthase_dom"/>
</dbReference>